<sequence>MDPLESPNRRRVKEEGDKENHIPAPPKVLKTESLDCHPPTPQLPMLSPSGESRKKSVHAMRSQAKHSEKVHEQFSSILNTLGNSIRNRMEQPAGPSGMDLQVAVDWFKNRIKPLRGTVTIFHVEDSIPVNTSSDLGLKSCLRCQHEPLDKERKGVAVWGPGENLETTLRIFAHYNHLYRWKTKRSEEVVVKAAAFDHSPATVSTAHHHKENFKCGSEQSPHNWLDTSHSTRALIEGWITPLPPCTLRSVLKWFEEHDGDGLNEDERSKYQLDGESWKEPAFDKIELNPESGVWIQKEALERLKDTASFAARDGQTVLFCSLLKELLQENNILNILPSYVDKQVLHTTMRYVNGRYKKWNVAKYCNVLYNARGYEKRKRKAGEAFQDDEDESQNPSQGKRPRKILKAKSTSKKTREQTAPSLSKSETAPTSPTTIEQAPTSHTRETPAPTSPAITSQPSVGSLPSASPSLPQHIPMHLPPI</sequence>
<feature type="compositionally biased region" description="Polar residues" evidence="1">
    <location>
        <begin position="451"/>
        <end position="469"/>
    </location>
</feature>
<feature type="region of interest" description="Disordered" evidence="1">
    <location>
        <begin position="1"/>
        <end position="56"/>
    </location>
</feature>
<proteinExistence type="predicted"/>
<accession>A0A9C6X070</accession>
<keyword evidence="2" id="KW-1185">Reference proteome</keyword>
<reference evidence="3" key="1">
    <citation type="submission" date="2025-08" db="UniProtKB">
        <authorList>
            <consortium name="RefSeq"/>
        </authorList>
    </citation>
    <scope>IDENTIFICATION</scope>
    <source>
        <tissue evidence="3">Whole organism</tissue>
    </source>
</reference>
<evidence type="ECO:0000313" key="2">
    <source>
        <dbReference type="Proteomes" id="UP000504606"/>
    </source>
</evidence>
<feature type="compositionally biased region" description="Basic and acidic residues" evidence="1">
    <location>
        <begin position="12"/>
        <end position="21"/>
    </location>
</feature>
<dbReference type="AlphaFoldDB" id="A0A9C6X070"/>
<feature type="compositionally biased region" description="Polar residues" evidence="1">
    <location>
        <begin position="416"/>
        <end position="440"/>
    </location>
</feature>
<dbReference type="RefSeq" id="XP_052124353.1">
    <property type="nucleotide sequence ID" value="XM_052268393.1"/>
</dbReference>
<feature type="compositionally biased region" description="Basic residues" evidence="1">
    <location>
        <begin position="398"/>
        <end position="411"/>
    </location>
</feature>
<gene>
    <name evidence="3" type="primary">LOC127749601</name>
</gene>
<name>A0A9C6X070_FRAOC</name>
<organism evidence="2 3">
    <name type="scientific">Frankliniella occidentalis</name>
    <name type="common">Western flower thrips</name>
    <name type="synonym">Euthrips occidentalis</name>
    <dbReference type="NCBI Taxonomy" id="133901"/>
    <lineage>
        <taxon>Eukaryota</taxon>
        <taxon>Metazoa</taxon>
        <taxon>Ecdysozoa</taxon>
        <taxon>Arthropoda</taxon>
        <taxon>Hexapoda</taxon>
        <taxon>Insecta</taxon>
        <taxon>Pterygota</taxon>
        <taxon>Neoptera</taxon>
        <taxon>Paraneoptera</taxon>
        <taxon>Thysanoptera</taxon>
        <taxon>Terebrantia</taxon>
        <taxon>Thripoidea</taxon>
        <taxon>Thripidae</taxon>
        <taxon>Frankliniella</taxon>
    </lineage>
</organism>
<protein>
    <submittedName>
        <fullName evidence="3">Uncharacterized protein LOC127749601</fullName>
    </submittedName>
</protein>
<feature type="region of interest" description="Disordered" evidence="1">
    <location>
        <begin position="382"/>
        <end position="480"/>
    </location>
</feature>
<evidence type="ECO:0000313" key="3">
    <source>
        <dbReference type="RefSeq" id="XP_052124353.1"/>
    </source>
</evidence>
<dbReference type="GeneID" id="127749601"/>
<dbReference type="KEGG" id="foc:127749601"/>
<dbReference type="Proteomes" id="UP000504606">
    <property type="component" value="Unplaced"/>
</dbReference>
<evidence type="ECO:0000256" key="1">
    <source>
        <dbReference type="SAM" id="MobiDB-lite"/>
    </source>
</evidence>